<comment type="caution">
    <text evidence="1">The sequence shown here is derived from an EMBL/GenBank/DDBJ whole genome shotgun (WGS) entry which is preliminary data.</text>
</comment>
<reference evidence="1" key="1">
    <citation type="submission" date="2022-12" db="EMBL/GenBank/DDBJ databases">
        <title>Genome Sequence of Lasiodiplodia mahajangana.</title>
        <authorList>
            <person name="Buettner E."/>
        </authorList>
    </citation>
    <scope>NUCLEOTIDE SEQUENCE</scope>
    <source>
        <strain evidence="1">VT137</strain>
    </source>
</reference>
<keyword evidence="2" id="KW-1185">Reference proteome</keyword>
<sequence>MRNQIAKTDSLITDMNEPAPTIDDYYRVVLTVLKAKHGQKYKDSAARRRREEDSSIQDITTTTSAKSILYSPSSHKSAQVSTRTLITIITSDLISQLTAMPTFTVFKGNESGVPKKETTTKPDELTGDEVFVRITASGVCGTDLHHRHMHMGLGHEGVGVVEKIGPDCKTLKLGDRVGWGYNHNFCGHCEQCLSGNDIYCVERAMYGSADLDQGSFGSHAVWREKALFKIPRQHNHSFPPQLERVSQRL</sequence>
<name>A0ACC2K088_9PEZI</name>
<organism evidence="1 2">
    <name type="scientific">Lasiodiplodia mahajangana</name>
    <dbReference type="NCBI Taxonomy" id="1108764"/>
    <lineage>
        <taxon>Eukaryota</taxon>
        <taxon>Fungi</taxon>
        <taxon>Dikarya</taxon>
        <taxon>Ascomycota</taxon>
        <taxon>Pezizomycotina</taxon>
        <taxon>Dothideomycetes</taxon>
        <taxon>Dothideomycetes incertae sedis</taxon>
        <taxon>Botryosphaeriales</taxon>
        <taxon>Botryosphaeriaceae</taxon>
        <taxon>Lasiodiplodia</taxon>
    </lineage>
</organism>
<gene>
    <name evidence="1" type="ORF">O1611_g423</name>
</gene>
<dbReference type="Proteomes" id="UP001153332">
    <property type="component" value="Unassembled WGS sequence"/>
</dbReference>
<evidence type="ECO:0000313" key="1">
    <source>
        <dbReference type="EMBL" id="KAJ8133206.1"/>
    </source>
</evidence>
<accession>A0ACC2K088</accession>
<proteinExistence type="predicted"/>
<protein>
    <submittedName>
        <fullName evidence="1">Uncharacterized protein</fullName>
    </submittedName>
</protein>
<dbReference type="EMBL" id="JAPUUL010000035">
    <property type="protein sequence ID" value="KAJ8133206.1"/>
    <property type="molecule type" value="Genomic_DNA"/>
</dbReference>
<evidence type="ECO:0000313" key="2">
    <source>
        <dbReference type="Proteomes" id="UP001153332"/>
    </source>
</evidence>